<evidence type="ECO:0000256" key="4">
    <source>
        <dbReference type="SAM" id="MobiDB-lite"/>
    </source>
</evidence>
<keyword evidence="1" id="KW-0805">Transcription regulation</keyword>
<proteinExistence type="predicted"/>
<evidence type="ECO:0000256" key="2">
    <source>
        <dbReference type="ARBA" id="ARBA00023125"/>
    </source>
</evidence>
<comment type="caution">
    <text evidence="6">The sequence shown here is derived from an EMBL/GenBank/DDBJ whole genome shotgun (WGS) entry which is preliminary data.</text>
</comment>
<dbReference type="SMART" id="SM00421">
    <property type="entry name" value="HTH_LUXR"/>
    <property type="match status" value="1"/>
</dbReference>
<accession>A0A5B1MA02</accession>
<dbReference type="CDD" id="cd06170">
    <property type="entry name" value="LuxR_C_like"/>
    <property type="match status" value="1"/>
</dbReference>
<dbReference type="PROSITE" id="PS50043">
    <property type="entry name" value="HTH_LUXR_2"/>
    <property type="match status" value="1"/>
</dbReference>
<dbReference type="AlphaFoldDB" id="A0A5B1MA02"/>
<feature type="region of interest" description="Disordered" evidence="4">
    <location>
        <begin position="1"/>
        <end position="22"/>
    </location>
</feature>
<gene>
    <name evidence="6" type="ORF">F0U47_00550</name>
</gene>
<protein>
    <recommendedName>
        <fullName evidence="5">HTH luxR-type domain-containing protein</fullName>
    </recommendedName>
</protein>
<evidence type="ECO:0000259" key="5">
    <source>
        <dbReference type="PROSITE" id="PS50043"/>
    </source>
</evidence>
<reference evidence="6 7" key="1">
    <citation type="submission" date="2019-09" db="EMBL/GenBank/DDBJ databases">
        <title>Nocardioides panacisoli sp. nov., isolated from the soil of a ginseng field.</title>
        <authorList>
            <person name="Cho C."/>
        </authorList>
    </citation>
    <scope>NUCLEOTIDE SEQUENCE [LARGE SCALE GENOMIC DNA]</scope>
    <source>
        <strain evidence="6 7">BN140041</strain>
    </source>
</reference>
<dbReference type="PRINTS" id="PR00038">
    <property type="entry name" value="HTHLUXR"/>
</dbReference>
<reference evidence="6 7" key="2">
    <citation type="submission" date="2019-09" db="EMBL/GenBank/DDBJ databases">
        <authorList>
            <person name="Jin C."/>
        </authorList>
    </citation>
    <scope>NUCLEOTIDE SEQUENCE [LARGE SCALE GENOMIC DNA]</scope>
    <source>
        <strain evidence="6 7">BN140041</strain>
    </source>
</reference>
<evidence type="ECO:0000313" key="7">
    <source>
        <dbReference type="Proteomes" id="UP000324351"/>
    </source>
</evidence>
<evidence type="ECO:0000256" key="3">
    <source>
        <dbReference type="ARBA" id="ARBA00023163"/>
    </source>
</evidence>
<dbReference type="SUPFAM" id="SSF46894">
    <property type="entry name" value="C-terminal effector domain of the bipartite response regulators"/>
    <property type="match status" value="1"/>
</dbReference>
<dbReference type="InterPro" id="IPR039420">
    <property type="entry name" value="WalR-like"/>
</dbReference>
<dbReference type="GO" id="GO:0006355">
    <property type="term" value="P:regulation of DNA-templated transcription"/>
    <property type="evidence" value="ECO:0007669"/>
    <property type="project" value="InterPro"/>
</dbReference>
<organism evidence="6 7">
    <name type="scientific">Nocardioides antri</name>
    <dbReference type="NCBI Taxonomy" id="2607659"/>
    <lineage>
        <taxon>Bacteria</taxon>
        <taxon>Bacillati</taxon>
        <taxon>Actinomycetota</taxon>
        <taxon>Actinomycetes</taxon>
        <taxon>Propionibacteriales</taxon>
        <taxon>Nocardioidaceae</taxon>
        <taxon>Nocardioides</taxon>
    </lineage>
</organism>
<dbReference type="PANTHER" id="PTHR43214:SF24">
    <property type="entry name" value="TRANSCRIPTIONAL REGULATORY PROTEIN NARL-RELATED"/>
    <property type="match status" value="1"/>
</dbReference>
<dbReference type="RefSeq" id="WP_149748370.1">
    <property type="nucleotide sequence ID" value="NZ_VUJW01000001.1"/>
</dbReference>
<dbReference type="InterPro" id="IPR000792">
    <property type="entry name" value="Tscrpt_reg_LuxR_C"/>
</dbReference>
<dbReference type="Proteomes" id="UP000324351">
    <property type="component" value="Unassembled WGS sequence"/>
</dbReference>
<evidence type="ECO:0000313" key="6">
    <source>
        <dbReference type="EMBL" id="KAA1428747.1"/>
    </source>
</evidence>
<dbReference type="Gene3D" id="1.10.10.10">
    <property type="entry name" value="Winged helix-like DNA-binding domain superfamily/Winged helix DNA-binding domain"/>
    <property type="match status" value="1"/>
</dbReference>
<evidence type="ECO:0000256" key="1">
    <source>
        <dbReference type="ARBA" id="ARBA00023015"/>
    </source>
</evidence>
<keyword evidence="2" id="KW-0238">DNA-binding</keyword>
<dbReference type="InterPro" id="IPR036388">
    <property type="entry name" value="WH-like_DNA-bd_sf"/>
</dbReference>
<dbReference type="EMBL" id="VUJW01000001">
    <property type="protein sequence ID" value="KAA1428747.1"/>
    <property type="molecule type" value="Genomic_DNA"/>
</dbReference>
<feature type="domain" description="HTH luxR-type" evidence="5">
    <location>
        <begin position="500"/>
        <end position="565"/>
    </location>
</feature>
<dbReference type="Pfam" id="PF00196">
    <property type="entry name" value="GerE"/>
    <property type="match status" value="1"/>
</dbReference>
<dbReference type="InterPro" id="IPR016032">
    <property type="entry name" value="Sig_transdc_resp-reg_C-effctor"/>
</dbReference>
<keyword evidence="7" id="KW-1185">Reference proteome</keyword>
<dbReference type="PANTHER" id="PTHR43214">
    <property type="entry name" value="TWO-COMPONENT RESPONSE REGULATOR"/>
    <property type="match status" value="1"/>
</dbReference>
<dbReference type="GO" id="GO:0003677">
    <property type="term" value="F:DNA binding"/>
    <property type="evidence" value="ECO:0007669"/>
    <property type="project" value="UniProtKB-KW"/>
</dbReference>
<sequence>MGHPRSGSRRISSQPSPASFADSVSAGVRELLHDAEIAGLRGDTDRAQSLLVEGAAGLPVGPAHDGDRVAIGELSMAIRNWSSEVAEGSAFFDRLITEVTTPRARGALLFHRGRGSMPGERGQFLTQALDEFTIAGDDRGRAVALGQMSWPTESMLGAEHRLRVGQEGLALARALDDPWAIAFCAGRLAGAEAYLGMVEALDHWRMATMALPASTDPFTAEIGAINQYNWGLTLFAHGEYADAVRVLGEGRSLAHGAGWGARYDEALALVAWRSGDAVVARRRAESALSRPGRGASAVAAVVLSALDLETQRQPTTTRVDGAVPRLQFDHQMRWLAQSVQGMIRQARREPTPFRDLTAALQQAGRLNIRMGWEDLLLTIALHDPRLAEDWLDRVAELWPDYPRGVAMRQAVEGLVAGPPGAPGLVSAAETFAAFPEPHTAGQLLHAAARLASTVAEGNALRRRALELFTAAGSERALARVLRDRTLHRGSATPRIPASQHGAPSAGLTPREREVAQLAAWGLTAQEIADELHISVQTARHHVLRVREKFGGVPKRKLALLLAAQGQPGPLDD</sequence>
<name>A0A5B1MA02_9ACTN</name>
<keyword evidence="3" id="KW-0804">Transcription</keyword>